<dbReference type="EMBL" id="QFXC01000011">
    <property type="protein sequence ID" value="RDH82758.1"/>
    <property type="molecule type" value="Genomic_DNA"/>
</dbReference>
<name>A0A370DCX7_9GAMM</name>
<proteinExistence type="predicted"/>
<accession>A0A370DCX7</accession>
<comment type="caution">
    <text evidence="1">The sequence shown here is derived from an EMBL/GenBank/DDBJ whole genome shotgun (WGS) entry which is preliminary data.</text>
</comment>
<protein>
    <submittedName>
        <fullName evidence="1">Uncharacterized protein</fullName>
    </submittedName>
</protein>
<sequence>MDNWRALTGVYFEKMPEAFIRTTVHNYRGQTSLFELCPFNPYHQELTGQVTVPAMLLIASKQGPARDFTIHLKND</sequence>
<dbReference type="Proteomes" id="UP000254266">
    <property type="component" value="Unassembled WGS sequence"/>
</dbReference>
<evidence type="ECO:0000313" key="2">
    <source>
        <dbReference type="Proteomes" id="UP000254266"/>
    </source>
</evidence>
<reference evidence="1 2" key="1">
    <citation type="journal article" date="2018" name="ISME J.">
        <title>Endosymbiont genomes yield clues of tubeworm success.</title>
        <authorList>
            <person name="Li Y."/>
            <person name="Liles M.R."/>
            <person name="Halanych K.M."/>
        </authorList>
    </citation>
    <scope>NUCLEOTIDE SEQUENCE [LARGE SCALE GENOMIC DNA]</scope>
    <source>
        <strain evidence="1">A1464</strain>
    </source>
</reference>
<keyword evidence="2" id="KW-1185">Reference proteome</keyword>
<gene>
    <name evidence="1" type="ORF">DIZ80_10810</name>
</gene>
<evidence type="ECO:0000313" key="1">
    <source>
        <dbReference type="EMBL" id="RDH82758.1"/>
    </source>
</evidence>
<dbReference type="AlphaFoldDB" id="A0A370DCX7"/>
<organism evidence="1 2">
    <name type="scientific">endosymbiont of Galathealinum brachiosum</name>
    <dbReference type="NCBI Taxonomy" id="2200906"/>
    <lineage>
        <taxon>Bacteria</taxon>
        <taxon>Pseudomonadati</taxon>
        <taxon>Pseudomonadota</taxon>
        <taxon>Gammaproteobacteria</taxon>
        <taxon>sulfur-oxidizing symbionts</taxon>
    </lineage>
</organism>